<evidence type="ECO:0000313" key="2">
    <source>
        <dbReference type="EMBL" id="KIY72537.1"/>
    </source>
</evidence>
<name>A0A0D7BQ21_9AGAR</name>
<protein>
    <recommendedName>
        <fullName evidence="1">F-box domain-containing protein</fullName>
    </recommendedName>
</protein>
<gene>
    <name evidence="2" type="ORF">CYLTODRAFT_440464</name>
</gene>
<dbReference type="STRING" id="1314674.A0A0D7BQ21"/>
<proteinExistence type="predicted"/>
<evidence type="ECO:0000313" key="3">
    <source>
        <dbReference type="Proteomes" id="UP000054007"/>
    </source>
</evidence>
<evidence type="ECO:0000259" key="1">
    <source>
        <dbReference type="PROSITE" id="PS50181"/>
    </source>
</evidence>
<dbReference type="SUPFAM" id="SSF52047">
    <property type="entry name" value="RNI-like"/>
    <property type="match status" value="1"/>
</dbReference>
<feature type="domain" description="F-box" evidence="1">
    <location>
        <begin position="1"/>
        <end position="46"/>
    </location>
</feature>
<dbReference type="InterPro" id="IPR001810">
    <property type="entry name" value="F-box_dom"/>
</dbReference>
<accession>A0A0D7BQ21</accession>
<dbReference type="EMBL" id="KN880442">
    <property type="protein sequence ID" value="KIY72537.1"/>
    <property type="molecule type" value="Genomic_DNA"/>
</dbReference>
<dbReference type="PROSITE" id="PS50181">
    <property type="entry name" value="FBOX"/>
    <property type="match status" value="1"/>
</dbReference>
<dbReference type="AlphaFoldDB" id="A0A0D7BQ21"/>
<sequence>MECLVKLPAEIIEIILDNADYSVLETLRGVSKVLNKAASRRLYRRLTVDDGHAGLLARLISHTSNLSSAFSELKIISFPQRRRSFIPGFLSSRRNAQQDLLIVLRGLEHVSTVSICARAFLSMPADLRATTIQAIGALPALCHLKLDLRDLENSNHIIDAFAQTFRNLCSLEITGGAKYHAALAPIVLQSPQLASLTVNAGHHKSHDVQNILQSISRATSIRTLDLDSVTATSLSSPLVLQRFPSLCSLTLGSEVPDSVWNTLRTSNISLREVTTRTQPSYALLSYLQSFDGLSVLSINGERGAGLNNSDGDKADCDYVQVFWACVVLRHAPTLERLDATGCRLGRDDVGVLKACSQLRRLDICVDGQDPSGGITNAFFDMVDEGFMPKLRSVNVGLYSHPQAGAAGMVKAHHELQEIVGGYRCTAPGECLKTLRVNTGHMVDNVLVKEVRSNQWKFKLDQVATY</sequence>
<reference evidence="2 3" key="1">
    <citation type="journal article" date="2015" name="Fungal Genet. Biol.">
        <title>Evolution of novel wood decay mechanisms in Agaricales revealed by the genome sequences of Fistulina hepatica and Cylindrobasidium torrendii.</title>
        <authorList>
            <person name="Floudas D."/>
            <person name="Held B.W."/>
            <person name="Riley R."/>
            <person name="Nagy L.G."/>
            <person name="Koehler G."/>
            <person name="Ransdell A.S."/>
            <person name="Younus H."/>
            <person name="Chow J."/>
            <person name="Chiniquy J."/>
            <person name="Lipzen A."/>
            <person name="Tritt A."/>
            <person name="Sun H."/>
            <person name="Haridas S."/>
            <person name="LaButti K."/>
            <person name="Ohm R.A."/>
            <person name="Kues U."/>
            <person name="Blanchette R.A."/>
            <person name="Grigoriev I.V."/>
            <person name="Minto R.E."/>
            <person name="Hibbett D.S."/>
        </authorList>
    </citation>
    <scope>NUCLEOTIDE SEQUENCE [LARGE SCALE GENOMIC DNA]</scope>
    <source>
        <strain evidence="2 3">FP15055 ss-10</strain>
    </source>
</reference>
<dbReference type="Proteomes" id="UP000054007">
    <property type="component" value="Unassembled WGS sequence"/>
</dbReference>
<dbReference type="InterPro" id="IPR032675">
    <property type="entry name" value="LRR_dom_sf"/>
</dbReference>
<keyword evidence="3" id="KW-1185">Reference proteome</keyword>
<organism evidence="2 3">
    <name type="scientific">Cylindrobasidium torrendii FP15055 ss-10</name>
    <dbReference type="NCBI Taxonomy" id="1314674"/>
    <lineage>
        <taxon>Eukaryota</taxon>
        <taxon>Fungi</taxon>
        <taxon>Dikarya</taxon>
        <taxon>Basidiomycota</taxon>
        <taxon>Agaricomycotina</taxon>
        <taxon>Agaricomycetes</taxon>
        <taxon>Agaricomycetidae</taxon>
        <taxon>Agaricales</taxon>
        <taxon>Marasmiineae</taxon>
        <taxon>Physalacriaceae</taxon>
        <taxon>Cylindrobasidium</taxon>
    </lineage>
</organism>
<dbReference type="Gene3D" id="3.80.10.10">
    <property type="entry name" value="Ribonuclease Inhibitor"/>
    <property type="match status" value="1"/>
</dbReference>